<dbReference type="InterPro" id="IPR051093">
    <property type="entry name" value="Neuroligin/BSAL"/>
</dbReference>
<feature type="signal peptide" evidence="2">
    <location>
        <begin position="1"/>
        <end position="22"/>
    </location>
</feature>
<evidence type="ECO:0000256" key="2">
    <source>
        <dbReference type="SAM" id="SignalP"/>
    </source>
</evidence>
<evidence type="ECO:0000313" key="5">
    <source>
        <dbReference type="Proteomes" id="UP000242188"/>
    </source>
</evidence>
<dbReference type="Gene3D" id="3.40.50.1820">
    <property type="entry name" value="alpha/beta hydrolase"/>
    <property type="match status" value="1"/>
</dbReference>
<dbReference type="SUPFAM" id="SSF53474">
    <property type="entry name" value="alpha/beta-Hydrolases"/>
    <property type="match status" value="1"/>
</dbReference>
<keyword evidence="2" id="KW-0732">Signal</keyword>
<comment type="caution">
    <text evidence="4">The sequence shown here is derived from an EMBL/GenBank/DDBJ whole genome shotgun (WGS) entry which is preliminary data.</text>
</comment>
<evidence type="ECO:0000256" key="1">
    <source>
        <dbReference type="ARBA" id="ARBA00005964"/>
    </source>
</evidence>
<sequence>MVSVIVLRLCLLFVIFPNGSVAPVTIKSIGSKKVKTQAGQYRGVLVEFPMTQLRPVEAFNGIPYATLRGGKLRFIPPASFIRNRNKLIELSPTNSSIVCPQRKFDKKTFMKQMNDGSFRRVQRVMSQNHTRKEDCLSLNVYVPQIGKISPTLPFYFRNSPAATVITLDHKH</sequence>
<dbReference type="STRING" id="6573.A0A210PQM3"/>
<accession>A0A210PQM3</accession>
<reference evidence="4 5" key="1">
    <citation type="journal article" date="2017" name="Nat. Ecol. Evol.">
        <title>Scallop genome provides insights into evolution of bilaterian karyotype and development.</title>
        <authorList>
            <person name="Wang S."/>
            <person name="Zhang J."/>
            <person name="Jiao W."/>
            <person name="Li J."/>
            <person name="Xun X."/>
            <person name="Sun Y."/>
            <person name="Guo X."/>
            <person name="Huan P."/>
            <person name="Dong B."/>
            <person name="Zhang L."/>
            <person name="Hu X."/>
            <person name="Sun X."/>
            <person name="Wang J."/>
            <person name="Zhao C."/>
            <person name="Wang Y."/>
            <person name="Wang D."/>
            <person name="Huang X."/>
            <person name="Wang R."/>
            <person name="Lv J."/>
            <person name="Li Y."/>
            <person name="Zhang Z."/>
            <person name="Liu B."/>
            <person name="Lu W."/>
            <person name="Hui Y."/>
            <person name="Liang J."/>
            <person name="Zhou Z."/>
            <person name="Hou R."/>
            <person name="Li X."/>
            <person name="Liu Y."/>
            <person name="Li H."/>
            <person name="Ning X."/>
            <person name="Lin Y."/>
            <person name="Zhao L."/>
            <person name="Xing Q."/>
            <person name="Dou J."/>
            <person name="Li Y."/>
            <person name="Mao J."/>
            <person name="Guo H."/>
            <person name="Dou H."/>
            <person name="Li T."/>
            <person name="Mu C."/>
            <person name="Jiang W."/>
            <person name="Fu Q."/>
            <person name="Fu X."/>
            <person name="Miao Y."/>
            <person name="Liu J."/>
            <person name="Yu Q."/>
            <person name="Li R."/>
            <person name="Liao H."/>
            <person name="Li X."/>
            <person name="Kong Y."/>
            <person name="Jiang Z."/>
            <person name="Chourrout D."/>
            <person name="Li R."/>
            <person name="Bao Z."/>
        </authorList>
    </citation>
    <scope>NUCLEOTIDE SEQUENCE [LARGE SCALE GENOMIC DNA]</scope>
    <source>
        <strain evidence="4 5">PY_sf001</strain>
    </source>
</reference>
<feature type="chain" id="PRO_5012735931" evidence="2">
    <location>
        <begin position="23"/>
        <end position="171"/>
    </location>
</feature>
<protein>
    <submittedName>
        <fullName evidence="4">Neuroligin-4, X-linked</fullName>
    </submittedName>
</protein>
<dbReference type="InterPro" id="IPR002018">
    <property type="entry name" value="CarbesteraseB"/>
</dbReference>
<dbReference type="InterPro" id="IPR029058">
    <property type="entry name" value="AB_hydrolase_fold"/>
</dbReference>
<gene>
    <name evidence="4" type="ORF">KP79_PYT20797</name>
</gene>
<proteinExistence type="inferred from homology"/>
<dbReference type="Proteomes" id="UP000242188">
    <property type="component" value="Unassembled WGS sequence"/>
</dbReference>
<dbReference type="OrthoDB" id="3200163at2759"/>
<dbReference type="AlphaFoldDB" id="A0A210PQM3"/>
<name>A0A210PQM3_MIZYE</name>
<comment type="similarity">
    <text evidence="1">Belongs to the type-B carboxylesterase/lipase family.</text>
</comment>
<keyword evidence="5" id="KW-1185">Reference proteome</keyword>
<dbReference type="Pfam" id="PF00135">
    <property type="entry name" value="COesterase"/>
    <property type="match status" value="1"/>
</dbReference>
<dbReference type="PANTHER" id="PTHR43903">
    <property type="entry name" value="NEUROLIGIN"/>
    <property type="match status" value="1"/>
</dbReference>
<evidence type="ECO:0000259" key="3">
    <source>
        <dbReference type="Pfam" id="PF00135"/>
    </source>
</evidence>
<feature type="domain" description="Carboxylesterase type B" evidence="3">
    <location>
        <begin position="31"/>
        <end position="145"/>
    </location>
</feature>
<dbReference type="EMBL" id="NEDP02005555">
    <property type="protein sequence ID" value="OWF38777.1"/>
    <property type="molecule type" value="Genomic_DNA"/>
</dbReference>
<organism evidence="4 5">
    <name type="scientific">Mizuhopecten yessoensis</name>
    <name type="common">Japanese scallop</name>
    <name type="synonym">Patinopecten yessoensis</name>
    <dbReference type="NCBI Taxonomy" id="6573"/>
    <lineage>
        <taxon>Eukaryota</taxon>
        <taxon>Metazoa</taxon>
        <taxon>Spiralia</taxon>
        <taxon>Lophotrochozoa</taxon>
        <taxon>Mollusca</taxon>
        <taxon>Bivalvia</taxon>
        <taxon>Autobranchia</taxon>
        <taxon>Pteriomorphia</taxon>
        <taxon>Pectinida</taxon>
        <taxon>Pectinoidea</taxon>
        <taxon>Pectinidae</taxon>
        <taxon>Mizuhopecten</taxon>
    </lineage>
</organism>
<evidence type="ECO:0000313" key="4">
    <source>
        <dbReference type="EMBL" id="OWF38777.1"/>
    </source>
</evidence>